<evidence type="ECO:0000313" key="3">
    <source>
        <dbReference type="Proteomes" id="UP001198010"/>
    </source>
</evidence>
<accession>A0AB35HD93</accession>
<reference evidence="2" key="1">
    <citation type="submission" date="2021-10" db="EMBL/GenBank/DDBJ databases">
        <title>Collection of gut derived symbiotic bacterial strains cultured from healthy donors.</title>
        <authorList>
            <person name="Lin H."/>
            <person name="Littmann E."/>
            <person name="Kohout C."/>
            <person name="Pamer E.G."/>
        </authorList>
    </citation>
    <scope>NUCLEOTIDE SEQUENCE</scope>
    <source>
        <strain evidence="2">DFI.4.35</strain>
    </source>
</reference>
<comment type="caution">
    <text evidence="2">The sequence shown here is derived from an EMBL/GenBank/DDBJ whole genome shotgun (WGS) entry which is preliminary data.</text>
</comment>
<keyword evidence="1" id="KW-0175">Coiled coil</keyword>
<organism evidence="2 3">
    <name type="scientific">Veillonella nakazawae</name>
    <dbReference type="NCBI Taxonomy" id="2682456"/>
    <lineage>
        <taxon>Bacteria</taxon>
        <taxon>Bacillati</taxon>
        <taxon>Bacillota</taxon>
        <taxon>Negativicutes</taxon>
        <taxon>Veillonellales</taxon>
        <taxon>Veillonellaceae</taxon>
        <taxon>Veillonella</taxon>
    </lineage>
</organism>
<dbReference type="Proteomes" id="UP001198010">
    <property type="component" value="Unassembled WGS sequence"/>
</dbReference>
<proteinExistence type="predicted"/>
<evidence type="ECO:0000256" key="1">
    <source>
        <dbReference type="SAM" id="Coils"/>
    </source>
</evidence>
<feature type="coiled-coil region" evidence="1">
    <location>
        <begin position="5"/>
        <end position="32"/>
    </location>
</feature>
<evidence type="ECO:0000313" key="2">
    <source>
        <dbReference type="EMBL" id="MCB8605812.1"/>
    </source>
</evidence>
<sequence>MSMTKKIEKKLLDKEEKRAKELLDELGVDKKDDSDVKVNVETGNKLYDRLLEKKTKRLYVQEEALGIKPDSDKK</sequence>
<name>A0AB35HD93_9FIRM</name>
<dbReference type="EMBL" id="JAJDLA010000007">
    <property type="protein sequence ID" value="MCB8605812.1"/>
    <property type="molecule type" value="Genomic_DNA"/>
</dbReference>
<dbReference type="RefSeq" id="WP_227283456.1">
    <property type="nucleotide sequence ID" value="NZ_JAJDLA010000007.1"/>
</dbReference>
<dbReference type="AlphaFoldDB" id="A0AB35HD93"/>
<gene>
    <name evidence="2" type="ORF">LJD63_06015</name>
</gene>
<protein>
    <submittedName>
        <fullName evidence="2">Uncharacterized protein</fullName>
    </submittedName>
</protein>